<feature type="compositionally biased region" description="Basic and acidic residues" evidence="14">
    <location>
        <begin position="369"/>
        <end position="384"/>
    </location>
</feature>
<evidence type="ECO:0000313" key="17">
    <source>
        <dbReference type="EnsemblPlants" id="AET4Gv20751800.1"/>
    </source>
</evidence>
<dbReference type="Gene3D" id="3.30.40.10">
    <property type="entry name" value="Zinc/RING finger domain, C3HC4 (zinc finger)"/>
    <property type="match status" value="1"/>
</dbReference>
<dbReference type="GO" id="GO:0016020">
    <property type="term" value="C:membrane"/>
    <property type="evidence" value="ECO:0007669"/>
    <property type="project" value="UniProtKB-SubCell"/>
</dbReference>
<dbReference type="InterPro" id="IPR004595">
    <property type="entry name" value="TFIIH_C1-like_dom"/>
</dbReference>
<dbReference type="EnsemblPlants" id="AET4Gv20751800.1">
    <property type="protein sequence ID" value="AET4Gv20751800.1"/>
    <property type="gene ID" value="AET4Gv20751800"/>
</dbReference>
<keyword evidence="6 15" id="KW-0812">Transmembrane</keyword>
<evidence type="ECO:0000256" key="7">
    <source>
        <dbReference type="ARBA" id="ARBA00022723"/>
    </source>
</evidence>
<dbReference type="GO" id="GO:0008270">
    <property type="term" value="F:zinc ion binding"/>
    <property type="evidence" value="ECO:0007669"/>
    <property type="project" value="UniProtKB-KW"/>
</dbReference>
<evidence type="ECO:0000256" key="12">
    <source>
        <dbReference type="ARBA" id="ARBA00023136"/>
    </source>
</evidence>
<protein>
    <recommendedName>
        <fullName evidence="4">RING-type E3 ubiquitin transferase</fullName>
        <ecNumber evidence="4">2.3.2.27</ecNumber>
    </recommendedName>
</protein>
<proteinExistence type="predicted"/>
<dbReference type="GO" id="GO:0016567">
    <property type="term" value="P:protein ubiquitination"/>
    <property type="evidence" value="ECO:0007669"/>
    <property type="project" value="InterPro"/>
</dbReference>
<feature type="compositionally biased region" description="Low complexity" evidence="14">
    <location>
        <begin position="385"/>
        <end position="403"/>
    </location>
</feature>
<feature type="domain" description="RING-type" evidence="16">
    <location>
        <begin position="263"/>
        <end position="305"/>
    </location>
</feature>
<sequence>AGQTEFGIQAQGTRAGSSSGKRCSRARAGTVRASAGGELTWRHAVAVANRHWTTARARAQDASRCHSRESAPGLAASWPFFYQPTRATSTTLRPVTHRVQTCSSPPFLGSLATSTPQPDASCHPHPHFNASSYFLTCPSRSGRSIHPSAMDAALAGVADAPGAAPPPYVSPSAAFPIAIVIAIGFMVTSVILVSYYLLVVRCWLRASGASLLPRTRRDELVDRVSAVFFTDHDADQLPGGVDPDVVAALPVVRYRPAGKALECAVCLSEFAPGERLKMLPACSHAFHIDCIDTWLHHNVSCPLCRTEVTGPAAPPAGKACCDDHDAFAARIDAAPSRNMAHAGGSCRFPKQGVAVQEPIRRSLSMDFFPGDRGRKPRKEAELPSHADVAGSSSSVAATPAGVGETSGRFRRLMSSFGLGRSSRSTVLPIHLDP</sequence>
<dbReference type="SMART" id="SM00184">
    <property type="entry name" value="RING"/>
    <property type="match status" value="1"/>
</dbReference>
<keyword evidence="5" id="KW-0808">Transferase</keyword>
<keyword evidence="11 15" id="KW-1133">Transmembrane helix</keyword>
<evidence type="ECO:0000256" key="3">
    <source>
        <dbReference type="ARBA" id="ARBA00004906"/>
    </source>
</evidence>
<comment type="pathway">
    <text evidence="3">Protein modification; protein ubiquitination.</text>
</comment>
<feature type="compositionally biased region" description="Polar residues" evidence="14">
    <location>
        <begin position="10"/>
        <end position="21"/>
    </location>
</feature>
<evidence type="ECO:0000256" key="10">
    <source>
        <dbReference type="ARBA" id="ARBA00022833"/>
    </source>
</evidence>
<dbReference type="SMART" id="SM01047">
    <property type="entry name" value="C1_4"/>
    <property type="match status" value="1"/>
</dbReference>
<evidence type="ECO:0000256" key="1">
    <source>
        <dbReference type="ARBA" id="ARBA00000900"/>
    </source>
</evidence>
<comment type="catalytic activity">
    <reaction evidence="1">
        <text>S-ubiquitinyl-[E2 ubiquitin-conjugating enzyme]-L-cysteine + [acceptor protein]-L-lysine = [E2 ubiquitin-conjugating enzyme]-L-cysteine + N(6)-ubiquitinyl-[acceptor protein]-L-lysine.</text>
        <dbReference type="EC" id="2.3.2.27"/>
    </reaction>
</comment>
<dbReference type="EC" id="2.3.2.27" evidence="4"/>
<reference evidence="18" key="1">
    <citation type="journal article" date="2014" name="Science">
        <title>Ancient hybridizations among the ancestral genomes of bread wheat.</title>
        <authorList>
            <consortium name="International Wheat Genome Sequencing Consortium,"/>
            <person name="Marcussen T."/>
            <person name="Sandve S.R."/>
            <person name="Heier L."/>
            <person name="Spannagl M."/>
            <person name="Pfeifer M."/>
            <person name="Jakobsen K.S."/>
            <person name="Wulff B.B."/>
            <person name="Steuernagel B."/>
            <person name="Mayer K.F."/>
            <person name="Olsen O.A."/>
        </authorList>
    </citation>
    <scope>NUCLEOTIDE SEQUENCE [LARGE SCALE GENOMIC DNA]</scope>
    <source>
        <strain evidence="18">cv. AL8/78</strain>
    </source>
</reference>
<keyword evidence="10" id="KW-0862">Zinc</keyword>
<keyword evidence="7" id="KW-0479">Metal-binding</keyword>
<dbReference type="InterPro" id="IPR013083">
    <property type="entry name" value="Znf_RING/FYVE/PHD"/>
</dbReference>
<dbReference type="GO" id="GO:0006281">
    <property type="term" value="P:DNA repair"/>
    <property type="evidence" value="ECO:0007669"/>
    <property type="project" value="InterPro"/>
</dbReference>
<name>A0A453J105_AEGTS</name>
<evidence type="ECO:0000256" key="4">
    <source>
        <dbReference type="ARBA" id="ARBA00012483"/>
    </source>
</evidence>
<dbReference type="Pfam" id="PF13639">
    <property type="entry name" value="zf-RING_2"/>
    <property type="match status" value="1"/>
</dbReference>
<dbReference type="Proteomes" id="UP000015105">
    <property type="component" value="Chromosome 4D"/>
</dbReference>
<dbReference type="AlphaFoldDB" id="A0A453J105"/>
<feature type="region of interest" description="Disordered" evidence="14">
    <location>
        <begin position="365"/>
        <end position="404"/>
    </location>
</feature>
<organism evidence="17 18">
    <name type="scientific">Aegilops tauschii subsp. strangulata</name>
    <name type="common">Goatgrass</name>
    <dbReference type="NCBI Taxonomy" id="200361"/>
    <lineage>
        <taxon>Eukaryota</taxon>
        <taxon>Viridiplantae</taxon>
        <taxon>Streptophyta</taxon>
        <taxon>Embryophyta</taxon>
        <taxon>Tracheophyta</taxon>
        <taxon>Spermatophyta</taxon>
        <taxon>Magnoliopsida</taxon>
        <taxon>Liliopsida</taxon>
        <taxon>Poales</taxon>
        <taxon>Poaceae</taxon>
        <taxon>BOP clade</taxon>
        <taxon>Pooideae</taxon>
        <taxon>Triticodae</taxon>
        <taxon>Triticeae</taxon>
        <taxon>Triticinae</taxon>
        <taxon>Aegilops</taxon>
    </lineage>
</organism>
<feature type="region of interest" description="Disordered" evidence="14">
    <location>
        <begin position="1"/>
        <end position="28"/>
    </location>
</feature>
<dbReference type="PANTHER" id="PTHR46913:SF17">
    <property type="entry name" value="RING-TYPE E3 UBIQUITIN TRANSFERASE"/>
    <property type="match status" value="1"/>
</dbReference>
<dbReference type="CDD" id="cd16461">
    <property type="entry name" value="RING-H2_EL5-like"/>
    <property type="match status" value="1"/>
</dbReference>
<reference evidence="17" key="4">
    <citation type="submission" date="2019-03" db="UniProtKB">
        <authorList>
            <consortium name="EnsemblPlants"/>
        </authorList>
    </citation>
    <scope>IDENTIFICATION</scope>
</reference>
<dbReference type="PANTHER" id="PTHR46913">
    <property type="entry name" value="RING-H2 FINGER PROTEIN ATL16"/>
    <property type="match status" value="1"/>
</dbReference>
<comment type="subcellular location">
    <subcellularLocation>
        <location evidence="2">Membrane</location>
        <topology evidence="2">Single-pass membrane protein</topology>
    </subcellularLocation>
</comment>
<evidence type="ECO:0000259" key="16">
    <source>
        <dbReference type="PROSITE" id="PS50089"/>
    </source>
</evidence>
<evidence type="ECO:0000256" key="6">
    <source>
        <dbReference type="ARBA" id="ARBA00022692"/>
    </source>
</evidence>
<evidence type="ECO:0000256" key="15">
    <source>
        <dbReference type="SAM" id="Phobius"/>
    </source>
</evidence>
<dbReference type="PROSITE" id="PS50089">
    <property type="entry name" value="ZF_RING_2"/>
    <property type="match status" value="1"/>
</dbReference>
<dbReference type="GO" id="GO:0061630">
    <property type="term" value="F:ubiquitin protein ligase activity"/>
    <property type="evidence" value="ECO:0007669"/>
    <property type="project" value="UniProtKB-EC"/>
</dbReference>
<reference evidence="18" key="2">
    <citation type="journal article" date="2017" name="Nat. Plants">
        <title>The Aegilops tauschii genome reveals multiple impacts of transposons.</title>
        <authorList>
            <person name="Zhao G."/>
            <person name="Zou C."/>
            <person name="Li K."/>
            <person name="Wang K."/>
            <person name="Li T."/>
            <person name="Gao L."/>
            <person name="Zhang X."/>
            <person name="Wang H."/>
            <person name="Yang Z."/>
            <person name="Liu X."/>
            <person name="Jiang W."/>
            <person name="Mao L."/>
            <person name="Kong X."/>
            <person name="Jiao Y."/>
            <person name="Jia J."/>
        </authorList>
    </citation>
    <scope>NUCLEOTIDE SEQUENCE [LARGE SCALE GENOMIC DNA]</scope>
    <source>
        <strain evidence="18">cv. AL8/78</strain>
    </source>
</reference>
<reference evidence="17" key="5">
    <citation type="journal article" date="2021" name="G3 (Bethesda)">
        <title>Aegilops tauschii genome assembly Aet v5.0 features greater sequence contiguity and improved annotation.</title>
        <authorList>
            <person name="Wang L."/>
            <person name="Zhu T."/>
            <person name="Rodriguez J.C."/>
            <person name="Deal K.R."/>
            <person name="Dubcovsky J."/>
            <person name="McGuire P.E."/>
            <person name="Lux T."/>
            <person name="Spannagl M."/>
            <person name="Mayer K.F.X."/>
            <person name="Baldrich P."/>
            <person name="Meyers B.C."/>
            <person name="Huo N."/>
            <person name="Gu Y.Q."/>
            <person name="Zhou H."/>
            <person name="Devos K.M."/>
            <person name="Bennetzen J.L."/>
            <person name="Unver T."/>
            <person name="Budak H."/>
            <person name="Gulick P.J."/>
            <person name="Galiba G."/>
            <person name="Kalapos B."/>
            <person name="Nelson D.R."/>
            <person name="Li P."/>
            <person name="You F.M."/>
            <person name="Luo M.C."/>
            <person name="Dvorak J."/>
        </authorList>
    </citation>
    <scope>NUCLEOTIDE SEQUENCE [LARGE SCALE GENOMIC DNA]</scope>
    <source>
        <strain evidence="17">cv. AL8/78</strain>
    </source>
</reference>
<evidence type="ECO:0000256" key="5">
    <source>
        <dbReference type="ARBA" id="ARBA00022679"/>
    </source>
</evidence>
<reference evidence="17" key="3">
    <citation type="journal article" date="2017" name="Nature">
        <title>Genome sequence of the progenitor of the wheat D genome Aegilops tauschii.</title>
        <authorList>
            <person name="Luo M.C."/>
            <person name="Gu Y.Q."/>
            <person name="Puiu D."/>
            <person name="Wang H."/>
            <person name="Twardziok S.O."/>
            <person name="Deal K.R."/>
            <person name="Huo N."/>
            <person name="Zhu T."/>
            <person name="Wang L."/>
            <person name="Wang Y."/>
            <person name="McGuire P.E."/>
            <person name="Liu S."/>
            <person name="Long H."/>
            <person name="Ramasamy R.K."/>
            <person name="Rodriguez J.C."/>
            <person name="Van S.L."/>
            <person name="Yuan L."/>
            <person name="Wang Z."/>
            <person name="Xia Z."/>
            <person name="Xiao L."/>
            <person name="Anderson O.D."/>
            <person name="Ouyang S."/>
            <person name="Liang Y."/>
            <person name="Zimin A.V."/>
            <person name="Pertea G."/>
            <person name="Qi P."/>
            <person name="Bennetzen J.L."/>
            <person name="Dai X."/>
            <person name="Dawson M.W."/>
            <person name="Muller H.G."/>
            <person name="Kugler K."/>
            <person name="Rivarola-Duarte L."/>
            <person name="Spannagl M."/>
            <person name="Mayer K.F.X."/>
            <person name="Lu F.H."/>
            <person name="Bevan M.W."/>
            <person name="Leroy P."/>
            <person name="Li P."/>
            <person name="You F.M."/>
            <person name="Sun Q."/>
            <person name="Liu Z."/>
            <person name="Lyons E."/>
            <person name="Wicker T."/>
            <person name="Salzberg S.L."/>
            <person name="Devos K.M."/>
            <person name="Dvorak J."/>
        </authorList>
    </citation>
    <scope>NUCLEOTIDE SEQUENCE [LARGE SCALE GENOMIC DNA]</scope>
    <source>
        <strain evidence="17">cv. AL8/78</strain>
    </source>
</reference>
<keyword evidence="8 13" id="KW-0863">Zinc-finger</keyword>
<dbReference type="SUPFAM" id="SSF57850">
    <property type="entry name" value="RING/U-box"/>
    <property type="match status" value="1"/>
</dbReference>
<keyword evidence="12 15" id="KW-0472">Membrane</keyword>
<feature type="transmembrane region" description="Helical" evidence="15">
    <location>
        <begin position="173"/>
        <end position="198"/>
    </location>
</feature>
<evidence type="ECO:0000256" key="13">
    <source>
        <dbReference type="PROSITE-ProRule" id="PRU00175"/>
    </source>
</evidence>
<dbReference type="InterPro" id="IPR001841">
    <property type="entry name" value="Znf_RING"/>
</dbReference>
<keyword evidence="9" id="KW-0833">Ubl conjugation pathway</keyword>
<evidence type="ECO:0000256" key="14">
    <source>
        <dbReference type="SAM" id="MobiDB-lite"/>
    </source>
</evidence>
<evidence type="ECO:0000313" key="18">
    <source>
        <dbReference type="Proteomes" id="UP000015105"/>
    </source>
</evidence>
<accession>A0A453J105</accession>
<dbReference type="InterPro" id="IPR044600">
    <property type="entry name" value="ATL1/ATL16-like"/>
</dbReference>
<dbReference type="FunFam" id="3.30.40.10:FF:000187">
    <property type="entry name" value="E3 ubiquitin-protein ligase ATL6"/>
    <property type="match status" value="1"/>
</dbReference>
<evidence type="ECO:0000256" key="8">
    <source>
        <dbReference type="ARBA" id="ARBA00022771"/>
    </source>
</evidence>
<evidence type="ECO:0000256" key="9">
    <source>
        <dbReference type="ARBA" id="ARBA00022786"/>
    </source>
</evidence>
<evidence type="ECO:0000256" key="11">
    <source>
        <dbReference type="ARBA" id="ARBA00022989"/>
    </source>
</evidence>
<dbReference type="Gramene" id="AET4Gv20751800.1">
    <property type="protein sequence ID" value="AET4Gv20751800.1"/>
    <property type="gene ID" value="AET4Gv20751800"/>
</dbReference>
<keyword evidence="18" id="KW-1185">Reference proteome</keyword>
<evidence type="ECO:0000256" key="2">
    <source>
        <dbReference type="ARBA" id="ARBA00004167"/>
    </source>
</evidence>
<dbReference type="STRING" id="200361.A0A453J105"/>